<evidence type="ECO:0000256" key="1">
    <source>
        <dbReference type="ARBA" id="ARBA00000085"/>
    </source>
</evidence>
<comment type="subcellular location">
    <subcellularLocation>
        <location evidence="2">Cell membrane</location>
    </subcellularLocation>
</comment>
<dbReference type="Pfam" id="PF00989">
    <property type="entry name" value="PAS"/>
    <property type="match status" value="1"/>
</dbReference>
<evidence type="ECO:0000256" key="6">
    <source>
        <dbReference type="ARBA" id="ARBA00022777"/>
    </source>
</evidence>
<evidence type="ECO:0000313" key="10">
    <source>
        <dbReference type="EMBL" id="GIJ06288.1"/>
    </source>
</evidence>
<dbReference type="SUPFAM" id="SSF55874">
    <property type="entry name" value="ATPase domain of HSP90 chaperone/DNA topoisomerase II/histidine kinase"/>
    <property type="match status" value="1"/>
</dbReference>
<dbReference type="Gene3D" id="3.30.450.20">
    <property type="entry name" value="PAS domain"/>
    <property type="match status" value="1"/>
</dbReference>
<dbReference type="GO" id="GO:0006355">
    <property type="term" value="P:regulation of DNA-templated transcription"/>
    <property type="evidence" value="ECO:0007669"/>
    <property type="project" value="InterPro"/>
</dbReference>
<dbReference type="CDD" id="cd00082">
    <property type="entry name" value="HisKA"/>
    <property type="match status" value="1"/>
</dbReference>
<dbReference type="SMART" id="SM00091">
    <property type="entry name" value="PAS"/>
    <property type="match status" value="1"/>
</dbReference>
<organism evidence="10 11">
    <name type="scientific">Spirilliplanes yamanashiensis</name>
    <dbReference type="NCBI Taxonomy" id="42233"/>
    <lineage>
        <taxon>Bacteria</taxon>
        <taxon>Bacillati</taxon>
        <taxon>Actinomycetota</taxon>
        <taxon>Actinomycetes</taxon>
        <taxon>Micromonosporales</taxon>
        <taxon>Micromonosporaceae</taxon>
        <taxon>Spirilliplanes</taxon>
    </lineage>
</organism>
<dbReference type="InterPro" id="IPR036097">
    <property type="entry name" value="HisK_dim/P_sf"/>
</dbReference>
<evidence type="ECO:0000256" key="4">
    <source>
        <dbReference type="ARBA" id="ARBA00022553"/>
    </source>
</evidence>
<dbReference type="Proteomes" id="UP000652013">
    <property type="component" value="Unassembled WGS sequence"/>
</dbReference>
<dbReference type="InterPro" id="IPR035965">
    <property type="entry name" value="PAS-like_dom_sf"/>
</dbReference>
<dbReference type="NCBIfam" id="TIGR00229">
    <property type="entry name" value="sensory_box"/>
    <property type="match status" value="1"/>
</dbReference>
<dbReference type="Pfam" id="PF13185">
    <property type="entry name" value="GAF_2"/>
    <property type="match status" value="1"/>
</dbReference>
<comment type="catalytic activity">
    <reaction evidence="1">
        <text>ATP + protein L-histidine = ADP + protein N-phospho-L-histidine.</text>
        <dbReference type="EC" id="2.7.13.3"/>
    </reaction>
</comment>
<dbReference type="InterPro" id="IPR005467">
    <property type="entry name" value="His_kinase_dom"/>
</dbReference>
<evidence type="ECO:0000256" key="5">
    <source>
        <dbReference type="ARBA" id="ARBA00022679"/>
    </source>
</evidence>
<dbReference type="PANTHER" id="PTHR43711:SF1">
    <property type="entry name" value="HISTIDINE KINASE 1"/>
    <property type="match status" value="1"/>
</dbReference>
<dbReference type="PRINTS" id="PR00344">
    <property type="entry name" value="BCTRLSENSOR"/>
</dbReference>
<evidence type="ECO:0000256" key="7">
    <source>
        <dbReference type="ARBA" id="ARBA00023012"/>
    </source>
</evidence>
<dbReference type="InterPro" id="IPR003018">
    <property type="entry name" value="GAF"/>
</dbReference>
<dbReference type="AlphaFoldDB" id="A0A8J3YCZ4"/>
<sequence>MGRPDVTPVICNHQVLHEPEAVLAAALEAYVAIDSTDRVVGWNAAAEATFGHSHAEACGREITALIIPERFRDQHRAGLRRVAAGGPGRVLGQRLQLNALHRDGHEFPIEMTLTATDTPGGPVFHAFAHDVTTAVRAGRFSAVETAVSRGLAEAESSGAAAARVVEALGVKMGWPVAELWLVDVDRQLLLCAARHAEPGRRLGAFAIDELDYGMGLPGRVHGERRPLWIPDLAADTGSVRSRAAAAIGLHVAVGVPIWAGSTILGALCVYGDRAEDPEDTLTGLLSGVAAHVGQYLERRRAEELAVELARTKDEFLALVTHELRNPLTAITATAAMVSEETGTLTPQELGRYLDTITRNAQRLTVMAEDLLDLARLESGHLAIHPTAVDLAGIIDTAVQAVARPVADKNLTVTVTVPPRLPLHADPDRLRQVADNLLSNAIKYTPAGGTITVTAGTRTDDDGVDRITWSVADSGIGIPPADRPRLFRRFYRASSALDRRIPGTGLGLVITRAIVERHQGTIALADQPGPGTTFTIELPVKPPA</sequence>
<dbReference type="InterPro" id="IPR003661">
    <property type="entry name" value="HisK_dim/P_dom"/>
</dbReference>
<dbReference type="InterPro" id="IPR029016">
    <property type="entry name" value="GAF-like_dom_sf"/>
</dbReference>
<keyword evidence="5" id="KW-0808">Transferase</keyword>
<dbReference type="SUPFAM" id="SSF55785">
    <property type="entry name" value="PYP-like sensor domain (PAS domain)"/>
    <property type="match status" value="1"/>
</dbReference>
<keyword evidence="7" id="KW-0902">Two-component regulatory system</keyword>
<dbReference type="EMBL" id="BOOY01000039">
    <property type="protein sequence ID" value="GIJ06288.1"/>
    <property type="molecule type" value="Genomic_DNA"/>
</dbReference>
<dbReference type="Pfam" id="PF00512">
    <property type="entry name" value="HisKA"/>
    <property type="match status" value="1"/>
</dbReference>
<reference evidence="10" key="1">
    <citation type="submission" date="2021-01" db="EMBL/GenBank/DDBJ databases">
        <title>Whole genome shotgun sequence of Spirilliplanes yamanashiensis NBRC 15828.</title>
        <authorList>
            <person name="Komaki H."/>
            <person name="Tamura T."/>
        </authorList>
    </citation>
    <scope>NUCLEOTIDE SEQUENCE</scope>
    <source>
        <strain evidence="10">NBRC 15828</strain>
    </source>
</reference>
<dbReference type="InterPro" id="IPR000014">
    <property type="entry name" value="PAS"/>
</dbReference>
<dbReference type="Gene3D" id="3.30.565.10">
    <property type="entry name" value="Histidine kinase-like ATPase, C-terminal domain"/>
    <property type="match status" value="1"/>
</dbReference>
<evidence type="ECO:0000256" key="3">
    <source>
        <dbReference type="ARBA" id="ARBA00012438"/>
    </source>
</evidence>
<feature type="domain" description="Histidine kinase" evidence="8">
    <location>
        <begin position="318"/>
        <end position="541"/>
    </location>
</feature>
<dbReference type="Gene3D" id="1.10.287.130">
    <property type="match status" value="1"/>
</dbReference>
<dbReference type="SMART" id="SM00065">
    <property type="entry name" value="GAF"/>
    <property type="match status" value="1"/>
</dbReference>
<dbReference type="PROSITE" id="PS50112">
    <property type="entry name" value="PAS"/>
    <property type="match status" value="1"/>
</dbReference>
<dbReference type="InterPro" id="IPR003594">
    <property type="entry name" value="HATPase_dom"/>
</dbReference>
<proteinExistence type="predicted"/>
<dbReference type="CDD" id="cd00130">
    <property type="entry name" value="PAS"/>
    <property type="match status" value="1"/>
</dbReference>
<dbReference type="InterPro" id="IPR050736">
    <property type="entry name" value="Sensor_HK_Regulatory"/>
</dbReference>
<dbReference type="Pfam" id="PF02518">
    <property type="entry name" value="HATPase_c"/>
    <property type="match status" value="1"/>
</dbReference>
<dbReference type="GO" id="GO:0000155">
    <property type="term" value="F:phosphorelay sensor kinase activity"/>
    <property type="evidence" value="ECO:0007669"/>
    <property type="project" value="InterPro"/>
</dbReference>
<name>A0A8J3YCZ4_9ACTN</name>
<evidence type="ECO:0000259" key="9">
    <source>
        <dbReference type="PROSITE" id="PS50112"/>
    </source>
</evidence>
<dbReference type="InterPro" id="IPR036890">
    <property type="entry name" value="HATPase_C_sf"/>
</dbReference>
<keyword evidence="11" id="KW-1185">Reference proteome</keyword>
<evidence type="ECO:0000313" key="11">
    <source>
        <dbReference type="Proteomes" id="UP000652013"/>
    </source>
</evidence>
<dbReference type="SUPFAM" id="SSF47384">
    <property type="entry name" value="Homodimeric domain of signal transducing histidine kinase"/>
    <property type="match status" value="1"/>
</dbReference>
<dbReference type="RefSeq" id="WP_203941462.1">
    <property type="nucleotide sequence ID" value="NZ_BAAAGJ010000014.1"/>
</dbReference>
<evidence type="ECO:0000259" key="8">
    <source>
        <dbReference type="PROSITE" id="PS50109"/>
    </source>
</evidence>
<dbReference type="InterPro" id="IPR004358">
    <property type="entry name" value="Sig_transdc_His_kin-like_C"/>
</dbReference>
<dbReference type="SMART" id="SM00388">
    <property type="entry name" value="HisKA"/>
    <property type="match status" value="1"/>
</dbReference>
<gene>
    <name evidence="10" type="ORF">Sya03_56400</name>
</gene>
<dbReference type="PANTHER" id="PTHR43711">
    <property type="entry name" value="TWO-COMPONENT HISTIDINE KINASE"/>
    <property type="match status" value="1"/>
</dbReference>
<protein>
    <recommendedName>
        <fullName evidence="3">histidine kinase</fullName>
        <ecNumber evidence="3">2.7.13.3</ecNumber>
    </recommendedName>
</protein>
<dbReference type="PROSITE" id="PS50109">
    <property type="entry name" value="HIS_KIN"/>
    <property type="match status" value="1"/>
</dbReference>
<accession>A0A8J3YCZ4</accession>
<evidence type="ECO:0000256" key="2">
    <source>
        <dbReference type="ARBA" id="ARBA00004236"/>
    </source>
</evidence>
<dbReference type="SMART" id="SM00387">
    <property type="entry name" value="HATPase_c"/>
    <property type="match status" value="1"/>
</dbReference>
<dbReference type="FunFam" id="3.30.565.10:FF:000006">
    <property type="entry name" value="Sensor histidine kinase WalK"/>
    <property type="match status" value="1"/>
</dbReference>
<dbReference type="SUPFAM" id="SSF55781">
    <property type="entry name" value="GAF domain-like"/>
    <property type="match status" value="1"/>
</dbReference>
<comment type="caution">
    <text evidence="10">The sequence shown here is derived from an EMBL/GenBank/DDBJ whole genome shotgun (WGS) entry which is preliminary data.</text>
</comment>
<keyword evidence="4" id="KW-0597">Phosphoprotein</keyword>
<feature type="domain" description="PAS" evidence="9">
    <location>
        <begin position="22"/>
        <end position="86"/>
    </location>
</feature>
<dbReference type="InterPro" id="IPR013767">
    <property type="entry name" value="PAS_fold"/>
</dbReference>
<dbReference type="GO" id="GO:0005886">
    <property type="term" value="C:plasma membrane"/>
    <property type="evidence" value="ECO:0007669"/>
    <property type="project" value="UniProtKB-SubCell"/>
</dbReference>
<dbReference type="EC" id="2.7.13.3" evidence="3"/>
<keyword evidence="6" id="KW-0418">Kinase</keyword>
<dbReference type="CDD" id="cd16922">
    <property type="entry name" value="HATPase_EvgS-ArcB-TorS-like"/>
    <property type="match status" value="1"/>
</dbReference>
<dbReference type="Gene3D" id="3.30.450.40">
    <property type="match status" value="1"/>
</dbReference>